<dbReference type="InterPro" id="IPR057496">
    <property type="entry name" value="FAN-like_PH"/>
</dbReference>
<dbReference type="SMART" id="SM01026">
    <property type="entry name" value="Beach"/>
    <property type="match status" value="1"/>
</dbReference>
<dbReference type="InterPro" id="IPR050865">
    <property type="entry name" value="BEACH_Domain"/>
</dbReference>
<dbReference type="EMBL" id="CP056066">
    <property type="protein sequence ID" value="UKJ88894.1"/>
    <property type="molecule type" value="Genomic_DNA"/>
</dbReference>
<dbReference type="InterPro" id="IPR001680">
    <property type="entry name" value="WD40_rpt"/>
</dbReference>
<dbReference type="InterPro" id="IPR015943">
    <property type="entry name" value="WD40/YVTN_repeat-like_dom_sf"/>
</dbReference>
<dbReference type="PROSITE" id="PS50197">
    <property type="entry name" value="BEACH"/>
    <property type="match status" value="1"/>
</dbReference>
<feature type="domain" description="BEACH" evidence="2">
    <location>
        <begin position="351"/>
        <end position="685"/>
    </location>
</feature>
<dbReference type="Pfam" id="PF25400">
    <property type="entry name" value="PH_FAN"/>
    <property type="match status" value="1"/>
</dbReference>
<feature type="region of interest" description="Disordered" evidence="1">
    <location>
        <begin position="794"/>
        <end position="826"/>
    </location>
</feature>
<dbReference type="Gene3D" id="2.130.10.10">
    <property type="entry name" value="YVTN repeat-like/Quinoprotein amine dehydrogenase"/>
    <property type="match status" value="1"/>
</dbReference>
<gene>
    <name evidence="3" type="ORF">MACJ_002140</name>
</gene>
<dbReference type="SUPFAM" id="SSF50978">
    <property type="entry name" value="WD40 repeat-like"/>
    <property type="match status" value="1"/>
</dbReference>
<dbReference type="InterPro" id="IPR000409">
    <property type="entry name" value="BEACH_dom"/>
</dbReference>
<protein>
    <submittedName>
        <fullName evidence="3">Neutral sphingomyelinase</fullName>
    </submittedName>
</protein>
<dbReference type="PANTHER" id="PTHR13743:SF123">
    <property type="entry name" value="PROTEIN FAN"/>
    <property type="match status" value="1"/>
</dbReference>
<dbReference type="Gene3D" id="1.10.1540.10">
    <property type="entry name" value="BEACH domain"/>
    <property type="match status" value="1"/>
</dbReference>
<dbReference type="SMART" id="SM00320">
    <property type="entry name" value="WD40"/>
    <property type="match status" value="3"/>
</dbReference>
<evidence type="ECO:0000259" key="2">
    <source>
        <dbReference type="PROSITE" id="PS50197"/>
    </source>
</evidence>
<evidence type="ECO:0000313" key="3">
    <source>
        <dbReference type="EMBL" id="UKJ88894.1"/>
    </source>
</evidence>
<dbReference type="Pfam" id="PF02138">
    <property type="entry name" value="Beach"/>
    <property type="match status" value="2"/>
</dbReference>
<dbReference type="InterPro" id="IPR036372">
    <property type="entry name" value="BEACH_dom_sf"/>
</dbReference>
<feature type="region of interest" description="Disordered" evidence="1">
    <location>
        <begin position="447"/>
        <end position="477"/>
    </location>
</feature>
<sequence>MLSTVRSFDLVLLEEGEEYVTDAACNSFTFFPSETNLSNWAKFLESATEPQNVSNLQVSRKGRIRVGTKSLIFEPDALDMPLLKLQFQHITTISEFPKNPCGVFVSCKQVTSIPTSIYNGKSRFISPYTTYTCDASSSISSNSLNKEKSNLTRDGDDMDINAFPCYCFLFTYSTQDIQKQQLIEYKKLFYFNNLYGNLSYNILKDKEIFNTSMNYYRERGFSTNLIPNREKLLLGGGKESIYCWRLKRMVRHGGFCALTDKAIYFQPCPNFSRKLYKRINLDNILHVFKRDSGLTITGECSTALEVVSLPEELEDNIARKQYRCIYLEFNLGSDREKLVNTLKTLIPRSFYAIESRAFRNEMTELWRMGLLPNFQYLDFLNCIAGRSRYDISHYPVFPWVISDYSSQNLDLNDPKVFRDLSKPIGALNEERLQLIKNRMYNLYQLSNSSGSHTANKGNKSNKPKEPREPQQGGAQKKMDNMERLWNMGYYLYGSHYSTPALIVFFLIRLLPECQLRLYGGRFDSAARTFKNIQETFQNTYSGHSSFFELIPEFYENNELFLKNTLNITTQDGRLGDVELPKWAHNNPCQFLKIMRLALESEYVSKNLTNWIDLIFGYKQTGQNSILNNNTYHPLTYLASVHAGKLKPSTAIANFLRTMDSQAISVQVREFGQSPIILFDTPHPRKIVFNEFNFDDLYNSAPWFIYVEKHSELFTKGGLEISDSFRLNRTIVPTYGRGHLNEISELVSKEKLNVIELPRVDKVTNLGFLSDYYYYLTSQGVIHFRKFRGGTTSTEYSDYNEEEDDDNREYEDDEGSSIRSDGVDGDHGYGYGNKVSYRNGVNDCNDNGRLDENKLERYTDYTKVLNVSKYSLTCGICVNKSLFTSDTCGYLHMINYGIISNDLVSAGGSFNDLENEYLNVYDEDFCYMPRGSTNIDKGRHFTTYQLHDDSITCIDYEEGYLVTGGLDETVRRFQLTNTGLHEVMIFDESSGLTCLCCKNDLLLSCVVNGKLNLWDIRTPNTPIWSYEPTTDKMVLSCGISNHFIQVVSKSRDPVVFWDIRMLNSLGSCDSFMKQLNIDYVPLSSYCDPGDHISLTTNAAPMASNGSSVTRTDSYRRQESTFYIYDLNLKNKVSSLNLNLKNPTMTCINPFSQHNNLRAIIANNRGDSVAICD</sequence>
<proteinExistence type="predicted"/>
<evidence type="ECO:0000256" key="1">
    <source>
        <dbReference type="SAM" id="MobiDB-lite"/>
    </source>
</evidence>
<dbReference type="Proteomes" id="UP000244803">
    <property type="component" value="Chromosome 3"/>
</dbReference>
<feature type="compositionally biased region" description="Acidic residues" evidence="1">
    <location>
        <begin position="797"/>
        <end position="814"/>
    </location>
</feature>
<name>A0A976QVA8_THEOR</name>
<reference evidence="3" key="1">
    <citation type="submission" date="2022-07" db="EMBL/GenBank/DDBJ databases">
        <title>Evaluation of T. orientalis genome assembly methods using nanopore sequencing and analysis of variation between genomes.</title>
        <authorList>
            <person name="Yam J."/>
            <person name="Micallef M.L."/>
            <person name="Liu M."/>
            <person name="Djordjevic S.P."/>
            <person name="Bogema D.R."/>
            <person name="Jenkins C."/>
        </authorList>
    </citation>
    <scope>NUCLEOTIDE SEQUENCE</scope>
    <source>
        <strain evidence="3">Fish Creek</strain>
    </source>
</reference>
<dbReference type="AlphaFoldDB" id="A0A976QVA8"/>
<accession>A0A976QVA8</accession>
<feature type="compositionally biased region" description="Polar residues" evidence="1">
    <location>
        <begin position="447"/>
        <end position="460"/>
    </location>
</feature>
<evidence type="ECO:0000313" key="4">
    <source>
        <dbReference type="Proteomes" id="UP000244803"/>
    </source>
</evidence>
<organism evidence="3 4">
    <name type="scientific">Theileria orientalis</name>
    <dbReference type="NCBI Taxonomy" id="68886"/>
    <lineage>
        <taxon>Eukaryota</taxon>
        <taxon>Sar</taxon>
        <taxon>Alveolata</taxon>
        <taxon>Apicomplexa</taxon>
        <taxon>Aconoidasida</taxon>
        <taxon>Piroplasmida</taxon>
        <taxon>Theileriidae</taxon>
        <taxon>Theileria</taxon>
    </lineage>
</organism>
<dbReference type="PANTHER" id="PTHR13743">
    <property type="entry name" value="BEIGE/BEACH-RELATED"/>
    <property type="match status" value="1"/>
</dbReference>
<dbReference type="CDD" id="cd06071">
    <property type="entry name" value="Beach"/>
    <property type="match status" value="1"/>
</dbReference>
<dbReference type="OrthoDB" id="26681at2759"/>
<dbReference type="InterPro" id="IPR036322">
    <property type="entry name" value="WD40_repeat_dom_sf"/>
</dbReference>
<dbReference type="SUPFAM" id="SSF81837">
    <property type="entry name" value="BEACH domain"/>
    <property type="match status" value="1"/>
</dbReference>